<accession>A0A7L4YLE0</accession>
<protein>
    <submittedName>
        <fullName evidence="4">Cobalt-precorrin-6A reductase</fullName>
        <ecNumber evidence="4">1.3.1.106</ecNumber>
    </submittedName>
</protein>
<name>A0A7L4YLE0_9ACTN</name>
<dbReference type="UniPathway" id="UPA00148"/>
<dbReference type="RefSeq" id="WP_159543874.1">
    <property type="nucleotide sequence ID" value="NZ_CP047156.1"/>
</dbReference>
<dbReference type="Pfam" id="PF02571">
    <property type="entry name" value="CbiJ"/>
    <property type="match status" value="1"/>
</dbReference>
<dbReference type="InParanoid" id="A0A7L4YLE0"/>
<comment type="pathway">
    <text evidence="1">Cofactor biosynthesis; adenosylcobalamin biosynthesis.</text>
</comment>
<reference evidence="4 5" key="1">
    <citation type="journal article" date="2018" name="Int. J. Syst. Evol. Microbiol.">
        <title>Epidermidibacterium keratini gen. nov., sp. nov., a member of the family Sporichthyaceae, isolated from keratin epidermis.</title>
        <authorList>
            <person name="Lee D.G."/>
            <person name="Trujillo M.E."/>
            <person name="Kang S."/>
            <person name="Nam J.J."/>
            <person name="Kim Y.J."/>
        </authorList>
    </citation>
    <scope>NUCLEOTIDE SEQUENCE [LARGE SCALE GENOMIC DNA]</scope>
    <source>
        <strain evidence="4 5">EPI-7</strain>
    </source>
</reference>
<evidence type="ECO:0000313" key="5">
    <source>
        <dbReference type="Proteomes" id="UP000463857"/>
    </source>
</evidence>
<evidence type="ECO:0000313" key="4">
    <source>
        <dbReference type="EMBL" id="QHB99871.1"/>
    </source>
</evidence>
<evidence type="ECO:0000256" key="2">
    <source>
        <dbReference type="ARBA" id="ARBA00022573"/>
    </source>
</evidence>
<dbReference type="GO" id="GO:0016994">
    <property type="term" value="F:precorrin-6A reductase activity"/>
    <property type="evidence" value="ECO:0007669"/>
    <property type="project" value="InterPro"/>
</dbReference>
<organism evidence="4 5">
    <name type="scientific">Epidermidibacterium keratini</name>
    <dbReference type="NCBI Taxonomy" id="1891644"/>
    <lineage>
        <taxon>Bacteria</taxon>
        <taxon>Bacillati</taxon>
        <taxon>Actinomycetota</taxon>
        <taxon>Actinomycetes</taxon>
        <taxon>Sporichthyales</taxon>
        <taxon>Sporichthyaceae</taxon>
        <taxon>Epidermidibacterium</taxon>
    </lineage>
</organism>
<dbReference type="PANTHER" id="PTHR36925:SF1">
    <property type="entry name" value="COBALT-PRECORRIN-6A REDUCTASE"/>
    <property type="match status" value="1"/>
</dbReference>
<evidence type="ECO:0000256" key="1">
    <source>
        <dbReference type="ARBA" id="ARBA00004953"/>
    </source>
</evidence>
<dbReference type="NCBIfam" id="NF005968">
    <property type="entry name" value="PRK08057.1-2"/>
    <property type="match status" value="1"/>
</dbReference>
<dbReference type="GO" id="GO:0009236">
    <property type="term" value="P:cobalamin biosynthetic process"/>
    <property type="evidence" value="ECO:0007669"/>
    <property type="project" value="UniProtKB-UniPathway"/>
</dbReference>
<dbReference type="FunCoup" id="A0A7L4YLE0">
    <property type="interactions" value="103"/>
</dbReference>
<keyword evidence="5" id="KW-1185">Reference proteome</keyword>
<dbReference type="NCBIfam" id="TIGR00715">
    <property type="entry name" value="precor6x_red"/>
    <property type="match status" value="1"/>
</dbReference>
<dbReference type="PROSITE" id="PS51014">
    <property type="entry name" value="COBK_CBIJ"/>
    <property type="match status" value="1"/>
</dbReference>
<dbReference type="EC" id="1.3.1.106" evidence="4"/>
<keyword evidence="3 4" id="KW-0560">Oxidoreductase</keyword>
<sequence length="248" mass="26592">MSGVLVIGGTAEARALAAALHACDVPVVSSLAGRVSNPALPEGEVRIGGFGGVDGLVDHLRAAGYDAVVDATHPFAARMSAHAATACEVAGVPLLRLQRPGWGGHRDAERWHWVRDIDDARRSAESLGDRAFLTTGRQTLDAFRSWTDRYTLVRLVEEPSWPAPTSWEVLRSRGPYSLDSERELLRSRGIDVLVTKDSGGSMTEAKLQAAGELDIPVVVVRRPPVPEGVMAVDSVDDAVAWTVTLLRS</sequence>
<dbReference type="KEGG" id="eke:EK0264_05950"/>
<dbReference type="InterPro" id="IPR003723">
    <property type="entry name" value="Precorrin-6x_reduct"/>
</dbReference>
<dbReference type="OrthoDB" id="5183775at2"/>
<proteinExistence type="predicted"/>
<gene>
    <name evidence="4" type="ORF">EK0264_05950</name>
</gene>
<dbReference type="EMBL" id="CP047156">
    <property type="protein sequence ID" value="QHB99871.1"/>
    <property type="molecule type" value="Genomic_DNA"/>
</dbReference>
<dbReference type="Proteomes" id="UP000463857">
    <property type="component" value="Chromosome"/>
</dbReference>
<dbReference type="PANTHER" id="PTHR36925">
    <property type="entry name" value="COBALT-PRECORRIN-6A REDUCTASE"/>
    <property type="match status" value="1"/>
</dbReference>
<evidence type="ECO:0000256" key="3">
    <source>
        <dbReference type="ARBA" id="ARBA00023002"/>
    </source>
</evidence>
<keyword evidence="2" id="KW-0169">Cobalamin biosynthesis</keyword>
<dbReference type="AlphaFoldDB" id="A0A7L4YLE0"/>